<dbReference type="AlphaFoldDB" id="A0A0G1EWY8"/>
<evidence type="ECO:0000313" key="10">
    <source>
        <dbReference type="Proteomes" id="UP000034050"/>
    </source>
</evidence>
<dbReference type="CDD" id="cd16320">
    <property type="entry name" value="MraZ_N"/>
    <property type="match status" value="1"/>
</dbReference>
<dbReference type="PANTHER" id="PTHR34701:SF1">
    <property type="entry name" value="TRANSCRIPTIONAL REGULATOR MRAZ"/>
    <property type="match status" value="1"/>
</dbReference>
<dbReference type="GO" id="GO:2000143">
    <property type="term" value="P:negative regulation of DNA-templated transcription initiation"/>
    <property type="evidence" value="ECO:0007669"/>
    <property type="project" value="TreeGrafter"/>
</dbReference>
<dbReference type="Gene3D" id="3.40.1550.20">
    <property type="entry name" value="Transcriptional regulator MraZ domain"/>
    <property type="match status" value="1"/>
</dbReference>
<dbReference type="InterPro" id="IPR035644">
    <property type="entry name" value="MraZ_C"/>
</dbReference>
<dbReference type="Pfam" id="PF02381">
    <property type="entry name" value="MraZ"/>
    <property type="match status" value="2"/>
</dbReference>
<evidence type="ECO:0000256" key="2">
    <source>
        <dbReference type="ARBA" id="ARBA00022490"/>
    </source>
</evidence>
<name>A0A0G1EWY8_9BACT</name>
<keyword evidence="6 7" id="KW-0804">Transcription</keyword>
<dbReference type="STRING" id="1618446.UV61_C0002G0237"/>
<dbReference type="GO" id="GO:0009295">
    <property type="term" value="C:nucleoid"/>
    <property type="evidence" value="ECO:0007669"/>
    <property type="project" value="UniProtKB-SubCell"/>
</dbReference>
<dbReference type="EMBL" id="LCFD01000002">
    <property type="protein sequence ID" value="KKS87516.1"/>
    <property type="molecule type" value="Genomic_DNA"/>
</dbReference>
<evidence type="ECO:0000256" key="6">
    <source>
        <dbReference type="ARBA" id="ARBA00023163"/>
    </source>
</evidence>
<comment type="caution">
    <text evidence="9">The sequence shown here is derived from an EMBL/GenBank/DDBJ whole genome shotgun (WGS) entry which is preliminary data.</text>
</comment>
<gene>
    <name evidence="7" type="primary">mraZ</name>
    <name evidence="9" type="ORF">UV61_C0002G0237</name>
</gene>
<dbReference type="GO" id="GO:0003700">
    <property type="term" value="F:DNA-binding transcription factor activity"/>
    <property type="evidence" value="ECO:0007669"/>
    <property type="project" value="UniProtKB-UniRule"/>
</dbReference>
<dbReference type="SUPFAM" id="SSF89447">
    <property type="entry name" value="AbrB/MazE/MraZ-like"/>
    <property type="match status" value="1"/>
</dbReference>
<dbReference type="NCBIfam" id="TIGR00242">
    <property type="entry name" value="division/cell wall cluster transcriptional repressor MraZ"/>
    <property type="match status" value="1"/>
</dbReference>
<evidence type="ECO:0000256" key="7">
    <source>
        <dbReference type="HAMAP-Rule" id="MF_01008"/>
    </source>
</evidence>
<dbReference type="HAMAP" id="MF_01008">
    <property type="entry name" value="MraZ"/>
    <property type="match status" value="1"/>
</dbReference>
<dbReference type="CDD" id="cd16321">
    <property type="entry name" value="MraZ_C"/>
    <property type="match status" value="1"/>
</dbReference>
<dbReference type="InterPro" id="IPR037914">
    <property type="entry name" value="SpoVT-AbrB_sf"/>
</dbReference>
<feature type="domain" description="SpoVT-AbrB" evidence="8">
    <location>
        <begin position="85"/>
        <end position="132"/>
    </location>
</feature>
<evidence type="ECO:0000256" key="1">
    <source>
        <dbReference type="ARBA" id="ARBA00013860"/>
    </source>
</evidence>
<evidence type="ECO:0000256" key="4">
    <source>
        <dbReference type="ARBA" id="ARBA00023015"/>
    </source>
</evidence>
<evidence type="ECO:0000256" key="5">
    <source>
        <dbReference type="ARBA" id="ARBA00023125"/>
    </source>
</evidence>
<dbReference type="InterPro" id="IPR020603">
    <property type="entry name" value="MraZ_dom"/>
</dbReference>
<dbReference type="InterPro" id="IPR035642">
    <property type="entry name" value="MraZ_N"/>
</dbReference>
<dbReference type="GO" id="GO:0005737">
    <property type="term" value="C:cytoplasm"/>
    <property type="evidence" value="ECO:0007669"/>
    <property type="project" value="UniProtKB-UniRule"/>
</dbReference>
<comment type="subunit">
    <text evidence="7">Forms oligomers.</text>
</comment>
<evidence type="ECO:0000259" key="8">
    <source>
        <dbReference type="PROSITE" id="PS51740"/>
    </source>
</evidence>
<evidence type="ECO:0000256" key="3">
    <source>
        <dbReference type="ARBA" id="ARBA00022737"/>
    </source>
</evidence>
<proteinExistence type="inferred from homology"/>
<comment type="subcellular location">
    <subcellularLocation>
        <location evidence="7">Cytoplasm</location>
        <location evidence="7">Nucleoid</location>
    </subcellularLocation>
</comment>
<dbReference type="InterPro" id="IPR003444">
    <property type="entry name" value="MraZ"/>
</dbReference>
<accession>A0A0G1EWY8</accession>
<organism evidence="9 10">
    <name type="scientific">Candidatus Gottesmanbacteria bacterium GW2011_GWB1_43_11</name>
    <dbReference type="NCBI Taxonomy" id="1618446"/>
    <lineage>
        <taxon>Bacteria</taxon>
        <taxon>Candidatus Gottesmaniibacteriota</taxon>
    </lineage>
</organism>
<dbReference type="PANTHER" id="PTHR34701">
    <property type="entry name" value="TRANSCRIPTIONAL REGULATOR MRAZ"/>
    <property type="match status" value="1"/>
</dbReference>
<dbReference type="InterPro" id="IPR038619">
    <property type="entry name" value="MraZ_sf"/>
</dbReference>
<evidence type="ECO:0000313" key="9">
    <source>
        <dbReference type="EMBL" id="KKS87516.1"/>
    </source>
</evidence>
<keyword evidence="5 7" id="KW-0238">DNA-binding</keyword>
<dbReference type="GO" id="GO:0000976">
    <property type="term" value="F:transcription cis-regulatory region binding"/>
    <property type="evidence" value="ECO:0007669"/>
    <property type="project" value="TreeGrafter"/>
</dbReference>
<dbReference type="Proteomes" id="UP000034050">
    <property type="component" value="Unassembled WGS sequence"/>
</dbReference>
<reference evidence="9 10" key="1">
    <citation type="journal article" date="2015" name="Nature">
        <title>rRNA introns, odd ribosomes, and small enigmatic genomes across a large radiation of phyla.</title>
        <authorList>
            <person name="Brown C.T."/>
            <person name="Hug L.A."/>
            <person name="Thomas B.C."/>
            <person name="Sharon I."/>
            <person name="Castelle C.J."/>
            <person name="Singh A."/>
            <person name="Wilkins M.J."/>
            <person name="Williams K.H."/>
            <person name="Banfield J.F."/>
        </authorList>
    </citation>
    <scope>NUCLEOTIDE SEQUENCE [LARGE SCALE GENOMIC DNA]</scope>
</reference>
<feature type="domain" description="SpoVT-AbrB" evidence="8">
    <location>
        <begin position="13"/>
        <end position="56"/>
    </location>
</feature>
<keyword evidence="3" id="KW-0677">Repeat</keyword>
<keyword evidence="2 7" id="KW-0963">Cytoplasm</keyword>
<protein>
    <recommendedName>
        <fullName evidence="1 7">Transcriptional regulator MraZ</fullName>
    </recommendedName>
</protein>
<dbReference type="PROSITE" id="PS51740">
    <property type="entry name" value="SPOVT_ABRB"/>
    <property type="match status" value="2"/>
</dbReference>
<sequence length="140" mass="16224">MVKVTKLGQYLGEYRHSLTERNRLALPKRIRIEIDEFEVILTRGFESCIVGYDLARWKEMVKQPLALPAYEEAGRNLRRKLFTSAVVVELDAQGRVVLPETHLNWAKLDGKVGEEVIILGVGDHFEIWQKGEWESFSQRL</sequence>
<keyword evidence="4 7" id="KW-0805">Transcription regulation</keyword>
<comment type="similarity">
    <text evidence="7">Belongs to the MraZ family.</text>
</comment>
<dbReference type="InterPro" id="IPR007159">
    <property type="entry name" value="SpoVT-AbrB_dom"/>
</dbReference>